<evidence type="ECO:0000256" key="1">
    <source>
        <dbReference type="SAM" id="MobiDB-lite"/>
    </source>
</evidence>
<gene>
    <name evidence="2" type="primary">xis</name>
    <name evidence="2" type="ORF">FOT62_21585</name>
</gene>
<evidence type="ECO:0000313" key="2">
    <source>
        <dbReference type="EMBL" id="TXE27983.1"/>
    </source>
</evidence>
<evidence type="ECO:0000313" key="3">
    <source>
        <dbReference type="Proteomes" id="UP000321126"/>
    </source>
</evidence>
<feature type="compositionally biased region" description="Basic and acidic residues" evidence="1">
    <location>
        <begin position="77"/>
        <end position="90"/>
    </location>
</feature>
<accession>A0A5C7BUH6</accession>
<dbReference type="NCBIfam" id="NF033499">
    <property type="entry name" value="Xis_Gifsy_1"/>
    <property type="match status" value="1"/>
</dbReference>
<protein>
    <submittedName>
        <fullName evidence="2">Excisionase Xis</fullName>
    </submittedName>
</protein>
<feature type="region of interest" description="Disordered" evidence="1">
    <location>
        <begin position="68"/>
        <end position="90"/>
    </location>
</feature>
<dbReference type="RefSeq" id="WP_147882539.1">
    <property type="nucleotide sequence ID" value="NZ_VOUQ01000016.1"/>
</dbReference>
<name>A0A5C7BUH6_SERMA</name>
<comment type="caution">
    <text evidence="2">The sequence shown here is derived from an EMBL/GenBank/DDBJ whole genome shotgun (WGS) entry which is preliminary data.</text>
</comment>
<dbReference type="InterPro" id="IPR049917">
    <property type="entry name" value="Xis_Gifsy_1-like"/>
</dbReference>
<reference evidence="2 3" key="1">
    <citation type="submission" date="2019-07" db="EMBL/GenBank/DDBJ databases">
        <title>Serratia strains were isolated from fresh produce.</title>
        <authorList>
            <person name="Cho G.-S."/>
            <person name="Stein M."/>
            <person name="Lee W."/>
            <person name="Suh S.H."/>
            <person name="Franz C.M.A.P."/>
        </authorList>
    </citation>
    <scope>NUCLEOTIDE SEQUENCE [LARGE SCALE GENOMIC DNA]</scope>
    <source>
        <strain evidence="2 3">S16</strain>
    </source>
</reference>
<organism evidence="2 3">
    <name type="scientific">Serratia marcescens</name>
    <dbReference type="NCBI Taxonomy" id="615"/>
    <lineage>
        <taxon>Bacteria</taxon>
        <taxon>Pseudomonadati</taxon>
        <taxon>Pseudomonadota</taxon>
        <taxon>Gammaproteobacteria</taxon>
        <taxon>Enterobacterales</taxon>
        <taxon>Yersiniaceae</taxon>
        <taxon>Serratia</taxon>
    </lineage>
</organism>
<dbReference type="AlphaFoldDB" id="A0A5C7BUH6"/>
<dbReference type="Proteomes" id="UP000321126">
    <property type="component" value="Unassembled WGS sequence"/>
</dbReference>
<sequence>MNDRSWMTTSTICSELEVSSRTLERYRKRTPENNPFPEPDITAAGAPNKWYRHKVAAWQEAETKIKRAKPFASLHNPRSDRGRFTQRNET</sequence>
<proteinExistence type="predicted"/>
<dbReference type="EMBL" id="VOUQ01000016">
    <property type="protein sequence ID" value="TXE27983.1"/>
    <property type="molecule type" value="Genomic_DNA"/>
</dbReference>